<keyword evidence="3" id="KW-0804">Transcription</keyword>
<dbReference type="RefSeq" id="WP_054290974.1">
    <property type="nucleotide sequence ID" value="NZ_CP012752.1"/>
</dbReference>
<dbReference type="GO" id="GO:0000976">
    <property type="term" value="F:transcription cis-regulatory region binding"/>
    <property type="evidence" value="ECO:0007669"/>
    <property type="project" value="TreeGrafter"/>
</dbReference>
<dbReference type="PANTHER" id="PTHR30055:SF234">
    <property type="entry name" value="HTH-TYPE TRANSCRIPTIONAL REGULATOR BETI"/>
    <property type="match status" value="1"/>
</dbReference>
<proteinExistence type="predicted"/>
<evidence type="ECO:0000256" key="2">
    <source>
        <dbReference type="ARBA" id="ARBA00023125"/>
    </source>
</evidence>
<feature type="domain" description="HTH tetR-type" evidence="5">
    <location>
        <begin position="6"/>
        <end position="65"/>
    </location>
</feature>
<dbReference type="Pfam" id="PF21597">
    <property type="entry name" value="TetR_C_43"/>
    <property type="match status" value="1"/>
</dbReference>
<dbReference type="PANTHER" id="PTHR30055">
    <property type="entry name" value="HTH-TYPE TRANSCRIPTIONAL REGULATOR RUTR"/>
    <property type="match status" value="1"/>
</dbReference>
<dbReference type="InterPro" id="IPR049445">
    <property type="entry name" value="TetR_SbtR-like_C"/>
</dbReference>
<reference evidence="6 7" key="1">
    <citation type="submission" date="2015-07" db="EMBL/GenBank/DDBJ databases">
        <title>Genome sequencing of Kibdelosporangium phytohabitans.</title>
        <authorList>
            <person name="Qin S."/>
            <person name="Xing K."/>
        </authorList>
    </citation>
    <scope>NUCLEOTIDE SEQUENCE [LARGE SCALE GENOMIC DNA]</scope>
    <source>
        <strain evidence="6 7">KLBMP1111</strain>
    </source>
</reference>
<evidence type="ECO:0000259" key="5">
    <source>
        <dbReference type="PROSITE" id="PS50977"/>
    </source>
</evidence>
<dbReference type="OrthoDB" id="9809994at2"/>
<evidence type="ECO:0000256" key="3">
    <source>
        <dbReference type="ARBA" id="ARBA00023163"/>
    </source>
</evidence>
<gene>
    <name evidence="6" type="ORF">AOZ06_21040</name>
</gene>
<evidence type="ECO:0000313" key="7">
    <source>
        <dbReference type="Proteomes" id="UP000063699"/>
    </source>
</evidence>
<dbReference type="PROSITE" id="PS50977">
    <property type="entry name" value="HTH_TETR_2"/>
    <property type="match status" value="1"/>
</dbReference>
<dbReference type="KEGG" id="kphy:AOZ06_21040"/>
<keyword evidence="2 4" id="KW-0238">DNA-binding</keyword>
<evidence type="ECO:0000313" key="6">
    <source>
        <dbReference type="EMBL" id="ALG09070.1"/>
    </source>
</evidence>
<dbReference type="InterPro" id="IPR001647">
    <property type="entry name" value="HTH_TetR"/>
</dbReference>
<protein>
    <recommendedName>
        <fullName evidence="5">HTH tetR-type domain-containing protein</fullName>
    </recommendedName>
</protein>
<dbReference type="STRING" id="860235.AOZ06_21040"/>
<evidence type="ECO:0000256" key="1">
    <source>
        <dbReference type="ARBA" id="ARBA00023015"/>
    </source>
</evidence>
<dbReference type="AlphaFoldDB" id="A0A0N9I2V1"/>
<accession>A0A0N9I2V1</accession>
<dbReference type="SUPFAM" id="SSF46689">
    <property type="entry name" value="Homeodomain-like"/>
    <property type="match status" value="1"/>
</dbReference>
<dbReference type="GO" id="GO:0003700">
    <property type="term" value="F:DNA-binding transcription factor activity"/>
    <property type="evidence" value="ECO:0007669"/>
    <property type="project" value="TreeGrafter"/>
</dbReference>
<keyword evidence="7" id="KW-1185">Reference proteome</keyword>
<dbReference type="InterPro" id="IPR036271">
    <property type="entry name" value="Tet_transcr_reg_TetR-rel_C_sf"/>
</dbReference>
<dbReference type="PRINTS" id="PR00455">
    <property type="entry name" value="HTHTETR"/>
</dbReference>
<dbReference type="Gene3D" id="1.10.357.10">
    <property type="entry name" value="Tetracycline Repressor, domain 2"/>
    <property type="match status" value="1"/>
</dbReference>
<dbReference type="Proteomes" id="UP000063699">
    <property type="component" value="Chromosome"/>
</dbReference>
<keyword evidence="1" id="KW-0805">Transcription regulation</keyword>
<feature type="DNA-binding region" description="H-T-H motif" evidence="4">
    <location>
        <begin position="28"/>
        <end position="47"/>
    </location>
</feature>
<dbReference type="Pfam" id="PF00440">
    <property type="entry name" value="TetR_N"/>
    <property type="match status" value="1"/>
</dbReference>
<dbReference type="InterPro" id="IPR009057">
    <property type="entry name" value="Homeodomain-like_sf"/>
</dbReference>
<organism evidence="6 7">
    <name type="scientific">Kibdelosporangium phytohabitans</name>
    <dbReference type="NCBI Taxonomy" id="860235"/>
    <lineage>
        <taxon>Bacteria</taxon>
        <taxon>Bacillati</taxon>
        <taxon>Actinomycetota</taxon>
        <taxon>Actinomycetes</taxon>
        <taxon>Pseudonocardiales</taxon>
        <taxon>Pseudonocardiaceae</taxon>
        <taxon>Kibdelosporangium</taxon>
    </lineage>
</organism>
<dbReference type="InterPro" id="IPR050109">
    <property type="entry name" value="HTH-type_TetR-like_transc_reg"/>
</dbReference>
<sequence length="180" mass="20305">MRADAQRNRDQIVAAARTLFAANGVDTPMEEIARAAGVGVGTLYRRFPDRDALVNAVSTEMFHRLVEFVEAANAEEGTGWAVLHRFLREWADFRFGLLHDPICTGMAEAVKVDAGLREIRQRWLDEFEAVIRRAQREGDLRADVGLTEIATMMSMVVRYERDPVTDRILAVMIDGLRRGT</sequence>
<evidence type="ECO:0000256" key="4">
    <source>
        <dbReference type="PROSITE-ProRule" id="PRU00335"/>
    </source>
</evidence>
<dbReference type="EMBL" id="CP012752">
    <property type="protein sequence ID" value="ALG09070.1"/>
    <property type="molecule type" value="Genomic_DNA"/>
</dbReference>
<name>A0A0N9I2V1_9PSEU</name>
<dbReference type="SUPFAM" id="SSF48498">
    <property type="entry name" value="Tetracyclin repressor-like, C-terminal domain"/>
    <property type="match status" value="1"/>
</dbReference>